<dbReference type="GO" id="GO:0072344">
    <property type="term" value="P:rescue of stalled ribosome"/>
    <property type="evidence" value="ECO:0007669"/>
    <property type="project" value="UniProtKB-UniRule"/>
</dbReference>
<dbReference type="SMART" id="SM00533">
    <property type="entry name" value="MUTSd"/>
    <property type="match status" value="1"/>
</dbReference>
<evidence type="ECO:0000256" key="4">
    <source>
        <dbReference type="ARBA" id="ARBA00022801"/>
    </source>
</evidence>
<keyword evidence="6 8" id="KW-0694">RNA-binding</keyword>
<sequence length="799" mass="89241">MNQKVFQTLEFDKIIKILTGYASTEMGRDLCRKLTPMTKETDILNAQDHTQDALTRIYRRGSISFSGITDLKPSIARLNMKGSLGAGELLNIAKLLETVKNAAAYNSSEDDDMEADSLDEIFEALVPLNDLLREIRRCIISEEEISDDASSALKSIRRSMKQANQKIHNQLTAVVSASSNQDKLQDAIVTMRNGRYCIPVKQAYRNSFPGMIHDQSASGNTLFIEPMSVVTLNNELKELEGREQAEIEKILSLLSEEASYAADDLARNQDLLVQLDFIFAKAKYAKDLDASRPIFREDGVINIKQGRHPLLDQKKVVPINVSLGQDFSMLIITGPNTGGKTVSLKTVGLLTLMGQAGLHIPAFQGSSLGIFREVFADIGDEQSIEQNLSTFSSHMTNIVSIIQQAYKDSLVLLDELCGGTDPIEGAALAISILTDLHDRGIKTMATTHYSELKMFALSTDDIENASCEFDVETLSPTYRLMIGIPGKSNAFAISRKLGLDEHIIEGASGQIDESVKDFETILADLEKSKQTIEQEQEEILAYRKEIESLRRSLKARQDNIKEKREKTLRNAREEAQRILQEAKDVADQTIREYNQLKKQTNKDTNKKMEHMRSDLRGRMNKLENQMTSRKKKRSGKRHDAGDFHVGDEVYVSSLSLNGTVQTLPNAKGDLYVQMGMMRSLVNIRDLEITKTAKEVKRENQRNENRGRARTAMNKSATIKPEINVMGMTVDEAIAELDKYIDDACLANLAQITVVHGKGTGALRKGLHNYFKTLKKQKRISGYRDGEYGEGDLGVTVVTL</sequence>
<evidence type="ECO:0000313" key="12">
    <source>
        <dbReference type="Proteomes" id="UP000613208"/>
    </source>
</evidence>
<dbReference type="GO" id="GO:0043023">
    <property type="term" value="F:ribosomal large subunit binding"/>
    <property type="evidence" value="ECO:0007669"/>
    <property type="project" value="UniProtKB-UniRule"/>
</dbReference>
<evidence type="ECO:0000256" key="6">
    <source>
        <dbReference type="ARBA" id="ARBA00022884"/>
    </source>
</evidence>
<accession>A0A916QDI2</accession>
<dbReference type="PROSITE" id="PS50828">
    <property type="entry name" value="SMR"/>
    <property type="match status" value="1"/>
</dbReference>
<keyword evidence="4 8" id="KW-0378">Hydrolase</keyword>
<dbReference type="AlphaFoldDB" id="A0A916QDI2"/>
<dbReference type="InterPro" id="IPR007696">
    <property type="entry name" value="DNA_mismatch_repair_MutS_core"/>
</dbReference>
<evidence type="ECO:0000259" key="10">
    <source>
        <dbReference type="PROSITE" id="PS50828"/>
    </source>
</evidence>
<dbReference type="GO" id="GO:0140664">
    <property type="term" value="F:ATP-dependent DNA damage sensor activity"/>
    <property type="evidence" value="ECO:0007669"/>
    <property type="project" value="InterPro"/>
</dbReference>
<dbReference type="InterPro" id="IPR002625">
    <property type="entry name" value="Smr_dom"/>
</dbReference>
<dbReference type="SUPFAM" id="SSF160443">
    <property type="entry name" value="SMR domain-like"/>
    <property type="match status" value="1"/>
</dbReference>
<feature type="domain" description="Smr" evidence="10">
    <location>
        <begin position="722"/>
        <end position="799"/>
    </location>
</feature>
<organism evidence="11 12">
    <name type="scientific">Anaerostipes butyraticus</name>
    <dbReference type="NCBI Taxonomy" id="645466"/>
    <lineage>
        <taxon>Bacteria</taxon>
        <taxon>Bacillati</taxon>
        <taxon>Bacillota</taxon>
        <taxon>Clostridia</taxon>
        <taxon>Lachnospirales</taxon>
        <taxon>Lachnospiraceae</taxon>
        <taxon>Anaerostipes</taxon>
    </lineage>
</organism>
<dbReference type="HAMAP" id="MF_00092">
    <property type="entry name" value="MutS2"/>
    <property type="match status" value="1"/>
</dbReference>
<keyword evidence="3 8" id="KW-0547">Nucleotide-binding</keyword>
<dbReference type="FunFam" id="3.40.50.300:FF:000830">
    <property type="entry name" value="Endonuclease MutS2"/>
    <property type="match status" value="1"/>
</dbReference>
<keyword evidence="12" id="KW-1185">Reference proteome</keyword>
<evidence type="ECO:0000256" key="3">
    <source>
        <dbReference type="ARBA" id="ARBA00022741"/>
    </source>
</evidence>
<evidence type="ECO:0000256" key="2">
    <source>
        <dbReference type="ARBA" id="ARBA00022730"/>
    </source>
</evidence>
<dbReference type="SUPFAM" id="SSF48334">
    <property type="entry name" value="DNA repair protein MutS, domain III"/>
    <property type="match status" value="1"/>
</dbReference>
<dbReference type="Pfam" id="PF00488">
    <property type="entry name" value="MutS_V"/>
    <property type="match status" value="1"/>
</dbReference>
<comment type="similarity">
    <text evidence="8">Belongs to the DNA mismatch repair MutS family. MutS2 subfamily.</text>
</comment>
<dbReference type="CDD" id="cd03280">
    <property type="entry name" value="ABC_MutS2"/>
    <property type="match status" value="1"/>
</dbReference>
<dbReference type="GO" id="GO:0004519">
    <property type="term" value="F:endonuclease activity"/>
    <property type="evidence" value="ECO:0007669"/>
    <property type="project" value="UniProtKB-UniRule"/>
</dbReference>
<dbReference type="GO" id="GO:0045910">
    <property type="term" value="P:negative regulation of DNA recombination"/>
    <property type="evidence" value="ECO:0007669"/>
    <property type="project" value="InterPro"/>
</dbReference>
<comment type="caution">
    <text evidence="11">The sequence shown here is derived from an EMBL/GenBank/DDBJ whole genome shotgun (WGS) entry which is preliminary data.</text>
</comment>
<evidence type="ECO:0000256" key="1">
    <source>
        <dbReference type="ARBA" id="ARBA00022722"/>
    </source>
</evidence>
<feature type="binding site" evidence="8">
    <location>
        <begin position="334"/>
        <end position="341"/>
    </location>
    <ligand>
        <name>ATP</name>
        <dbReference type="ChEBI" id="CHEBI:30616"/>
    </ligand>
</feature>
<gene>
    <name evidence="8 11" type="primary">mutS2</name>
    <name evidence="8" type="synonym">rqcU</name>
    <name evidence="11" type="ORF">ANBU17_30200</name>
</gene>
<evidence type="ECO:0000256" key="7">
    <source>
        <dbReference type="ARBA" id="ARBA00023125"/>
    </source>
</evidence>
<dbReference type="Gene3D" id="3.40.50.300">
    <property type="entry name" value="P-loop containing nucleotide triphosphate hydrolases"/>
    <property type="match status" value="1"/>
</dbReference>
<dbReference type="Proteomes" id="UP000613208">
    <property type="component" value="Unassembled WGS sequence"/>
</dbReference>
<keyword evidence="2 8" id="KW-0699">rRNA-binding</keyword>
<dbReference type="PANTHER" id="PTHR48466">
    <property type="entry name" value="OS10G0509000 PROTEIN-RELATED"/>
    <property type="match status" value="1"/>
</dbReference>
<dbReference type="InterPro" id="IPR046893">
    <property type="entry name" value="MSSS"/>
</dbReference>
<keyword evidence="9" id="KW-0175">Coiled coil</keyword>
<dbReference type="GO" id="GO:0019843">
    <property type="term" value="F:rRNA binding"/>
    <property type="evidence" value="ECO:0007669"/>
    <property type="project" value="UniProtKB-UniRule"/>
</dbReference>
<evidence type="ECO:0000313" key="11">
    <source>
        <dbReference type="EMBL" id="GFO86673.1"/>
    </source>
</evidence>
<keyword evidence="1 8" id="KW-0540">Nuclease</keyword>
<comment type="subunit">
    <text evidence="8">Homodimer. Binds to stalled ribosomes, contacting rRNA.</text>
</comment>
<dbReference type="PANTHER" id="PTHR48466:SF2">
    <property type="entry name" value="OS10G0509000 PROTEIN"/>
    <property type="match status" value="1"/>
</dbReference>
<dbReference type="InterPro" id="IPR045076">
    <property type="entry name" value="MutS"/>
</dbReference>
<dbReference type="GO" id="GO:0005524">
    <property type="term" value="F:ATP binding"/>
    <property type="evidence" value="ECO:0007669"/>
    <property type="project" value="UniProtKB-UniRule"/>
</dbReference>
<protein>
    <recommendedName>
        <fullName evidence="8">Endonuclease MutS2</fullName>
        <ecNumber evidence="8">3.1.-.-</ecNumber>
    </recommendedName>
    <alternativeName>
        <fullName evidence="8">Ribosome-associated protein quality control-upstream factor</fullName>
        <shortName evidence="8">RQC-upstream factor</shortName>
        <shortName evidence="8">RqcU</shortName>
        <ecNumber evidence="8">3.6.4.-</ecNumber>
    </alternativeName>
</protein>
<dbReference type="InterPro" id="IPR036063">
    <property type="entry name" value="Smr_dom_sf"/>
</dbReference>
<dbReference type="SMART" id="SM00534">
    <property type="entry name" value="MUTSac"/>
    <property type="match status" value="1"/>
</dbReference>
<evidence type="ECO:0000256" key="8">
    <source>
        <dbReference type="HAMAP-Rule" id="MF_00092"/>
    </source>
</evidence>
<dbReference type="EMBL" id="BLYI01000070">
    <property type="protein sequence ID" value="GFO86673.1"/>
    <property type="molecule type" value="Genomic_DNA"/>
</dbReference>
<comment type="function">
    <text evidence="8">Acts as a ribosome collision sensor, splitting the ribosome into its 2 subunits. Detects stalled/collided 70S ribosomes which it binds and splits by an ATP-hydrolysis driven conformational change. Acts upstream of the ribosome quality control system (RQC), a ribosome-associated complex that mediates the extraction of incompletely synthesized nascent chains from stalled ribosomes and their subsequent degradation. Probably generates substrates for RQC.</text>
</comment>
<evidence type="ECO:0000256" key="5">
    <source>
        <dbReference type="ARBA" id="ARBA00022840"/>
    </source>
</evidence>
<dbReference type="GO" id="GO:0030983">
    <property type="term" value="F:mismatched DNA binding"/>
    <property type="evidence" value="ECO:0007669"/>
    <property type="project" value="InterPro"/>
</dbReference>
<dbReference type="Gene3D" id="3.30.1370.110">
    <property type="match status" value="1"/>
</dbReference>
<dbReference type="InterPro" id="IPR027417">
    <property type="entry name" value="P-loop_NTPase"/>
</dbReference>
<dbReference type="InterPro" id="IPR036187">
    <property type="entry name" value="DNA_mismatch_repair_MutS_sf"/>
</dbReference>
<reference evidence="11" key="1">
    <citation type="submission" date="2020-06" db="EMBL/GenBank/DDBJ databases">
        <title>Characterization of fructooligosaccharide metabolism and fructooligosaccharide-degrading enzymes in human commensal butyrate producers.</title>
        <authorList>
            <person name="Tanno H."/>
            <person name="Fujii T."/>
            <person name="Hirano K."/>
            <person name="Maeno S."/>
            <person name="Tonozuka T."/>
            <person name="Sakamoto M."/>
            <person name="Ohkuma M."/>
            <person name="Tochio T."/>
            <person name="Endo A."/>
        </authorList>
    </citation>
    <scope>NUCLEOTIDE SEQUENCE</scope>
    <source>
        <strain evidence="11">JCM 17466</strain>
    </source>
</reference>
<dbReference type="NCBIfam" id="TIGR01069">
    <property type="entry name" value="mutS2"/>
    <property type="match status" value="1"/>
</dbReference>
<dbReference type="SUPFAM" id="SSF52540">
    <property type="entry name" value="P-loop containing nucleoside triphosphate hydrolases"/>
    <property type="match status" value="1"/>
</dbReference>
<dbReference type="InterPro" id="IPR000432">
    <property type="entry name" value="DNA_mismatch_repair_MutS_C"/>
</dbReference>
<dbReference type="Pfam" id="PF01713">
    <property type="entry name" value="Smr"/>
    <property type="match status" value="1"/>
</dbReference>
<dbReference type="EC" id="3.6.4.-" evidence="8"/>
<keyword evidence="5 8" id="KW-0067">ATP-binding</keyword>
<proteinExistence type="inferred from homology"/>
<dbReference type="EC" id="3.1.-.-" evidence="8"/>
<comment type="function">
    <text evidence="8">Endonuclease that is involved in the suppression of homologous recombination and thus may have a key role in the control of bacterial genetic diversity.</text>
</comment>
<dbReference type="GO" id="GO:0006298">
    <property type="term" value="P:mismatch repair"/>
    <property type="evidence" value="ECO:0007669"/>
    <property type="project" value="InterPro"/>
</dbReference>
<dbReference type="Pfam" id="PF20297">
    <property type="entry name" value="MSSS"/>
    <property type="match status" value="1"/>
</dbReference>
<feature type="coiled-coil region" evidence="9">
    <location>
        <begin position="515"/>
        <end position="632"/>
    </location>
</feature>
<dbReference type="RefSeq" id="WP_201312315.1">
    <property type="nucleotide sequence ID" value="NZ_BLYI01000070.1"/>
</dbReference>
<keyword evidence="8 11" id="KW-0255">Endonuclease</keyword>
<keyword evidence="7 8" id="KW-0238">DNA-binding</keyword>
<evidence type="ECO:0000256" key="9">
    <source>
        <dbReference type="SAM" id="Coils"/>
    </source>
</evidence>
<dbReference type="GO" id="GO:0016887">
    <property type="term" value="F:ATP hydrolysis activity"/>
    <property type="evidence" value="ECO:0007669"/>
    <property type="project" value="InterPro"/>
</dbReference>
<dbReference type="PIRSF" id="PIRSF005814">
    <property type="entry name" value="MutS_YshD"/>
    <property type="match status" value="1"/>
</dbReference>
<dbReference type="CDD" id="cd06503">
    <property type="entry name" value="ATP-synt_Fo_b"/>
    <property type="match status" value="1"/>
</dbReference>
<name>A0A916QDI2_9FIRM</name>
<dbReference type="SMART" id="SM00463">
    <property type="entry name" value="SMR"/>
    <property type="match status" value="1"/>
</dbReference>
<dbReference type="InterPro" id="IPR005747">
    <property type="entry name" value="MutS2"/>
</dbReference>